<dbReference type="GO" id="GO:0008940">
    <property type="term" value="F:nitrate reductase activity"/>
    <property type="evidence" value="ECO:0007669"/>
    <property type="project" value="TreeGrafter"/>
</dbReference>
<feature type="domain" description="MOSC" evidence="2">
    <location>
        <begin position="184"/>
        <end position="341"/>
    </location>
</feature>
<sequence length="348" mass="40080">MESSEKLIKQVILFGFGLIGLATVISQLLKCRLKPFVKVGVIRKLFIYPIKALKPVELSQLEVYKRGVHWKQLKDRAFMLVNRKNVMITQRIEPTLALLNVKLDFPYIIVSTPDETDSVKIPIRDEDYEDENVESSEKGEIVETNIWGDNIKGVDCGSKYGQFFSNYLGKPDIKLIRFDSKLGYRPSQYYRDGKLGKDQNIEIMYHDTSVIHLVNTESVETLNSWIESDEKVSYMNFRPNILVEAASFDEDDWEKMRIGSLEFQQLLKCVRCRVTTVDRDKGTFMKEPLVALKRHRLPKNEDLGYIEAPGSNGKLTLPLMGVFFNPESEGEISVGDEVWASHKHKSWF</sequence>
<dbReference type="GO" id="GO:0005743">
    <property type="term" value="C:mitochondrial inner membrane"/>
    <property type="evidence" value="ECO:0007669"/>
    <property type="project" value="TreeGrafter"/>
</dbReference>
<reference evidence="4" key="1">
    <citation type="submission" date="2011-08" db="EMBL/GenBank/DDBJ databases">
        <authorList>
            <person name="Rombauts S."/>
        </authorList>
    </citation>
    <scope>NUCLEOTIDE SEQUENCE</scope>
    <source>
        <strain evidence="4">London</strain>
    </source>
</reference>
<protein>
    <recommendedName>
        <fullName evidence="2">MOSC domain-containing protein</fullName>
    </recommendedName>
</protein>
<dbReference type="Pfam" id="PF03473">
    <property type="entry name" value="MOSC"/>
    <property type="match status" value="1"/>
</dbReference>
<dbReference type="Pfam" id="PF03476">
    <property type="entry name" value="MOSC_N"/>
    <property type="match status" value="1"/>
</dbReference>
<dbReference type="PROSITE" id="PS51340">
    <property type="entry name" value="MOSC"/>
    <property type="match status" value="1"/>
</dbReference>
<dbReference type="InterPro" id="IPR005303">
    <property type="entry name" value="MOCOS_middle"/>
</dbReference>
<dbReference type="InterPro" id="IPR011037">
    <property type="entry name" value="Pyrv_Knase-like_insert_dom_sf"/>
</dbReference>
<dbReference type="AlphaFoldDB" id="T1KRX0"/>
<dbReference type="GO" id="GO:0030170">
    <property type="term" value="F:pyridoxal phosphate binding"/>
    <property type="evidence" value="ECO:0007669"/>
    <property type="project" value="InterPro"/>
</dbReference>
<dbReference type="SUPFAM" id="SSF141673">
    <property type="entry name" value="MOSC N-terminal domain-like"/>
    <property type="match status" value="1"/>
</dbReference>
<dbReference type="OMA" id="CCPLMIL"/>
<dbReference type="KEGG" id="tut:107366676"/>
<name>T1KRX0_TETUR</name>
<dbReference type="GO" id="GO:0043546">
    <property type="term" value="F:molybdopterin cofactor binding"/>
    <property type="evidence" value="ECO:0007669"/>
    <property type="project" value="TreeGrafter"/>
</dbReference>
<gene>
    <name evidence="3" type="primary">107366676</name>
</gene>
<reference evidence="3" key="2">
    <citation type="submission" date="2015-06" db="UniProtKB">
        <authorList>
            <consortium name="EnsemblMetazoa"/>
        </authorList>
    </citation>
    <scope>IDENTIFICATION</scope>
</reference>
<organism evidence="3 4">
    <name type="scientific">Tetranychus urticae</name>
    <name type="common">Two-spotted spider mite</name>
    <dbReference type="NCBI Taxonomy" id="32264"/>
    <lineage>
        <taxon>Eukaryota</taxon>
        <taxon>Metazoa</taxon>
        <taxon>Ecdysozoa</taxon>
        <taxon>Arthropoda</taxon>
        <taxon>Chelicerata</taxon>
        <taxon>Arachnida</taxon>
        <taxon>Acari</taxon>
        <taxon>Acariformes</taxon>
        <taxon>Trombidiformes</taxon>
        <taxon>Prostigmata</taxon>
        <taxon>Eleutherengona</taxon>
        <taxon>Raphignathae</taxon>
        <taxon>Tetranychoidea</taxon>
        <taxon>Tetranychidae</taxon>
        <taxon>Tetranychus</taxon>
    </lineage>
</organism>
<dbReference type="InterPro" id="IPR005302">
    <property type="entry name" value="MoCF_Sase_C"/>
</dbReference>
<evidence type="ECO:0000256" key="1">
    <source>
        <dbReference type="SAM" id="Phobius"/>
    </source>
</evidence>
<dbReference type="STRING" id="32264.T1KRX0"/>
<dbReference type="GO" id="GO:0042126">
    <property type="term" value="P:nitrate metabolic process"/>
    <property type="evidence" value="ECO:0007669"/>
    <property type="project" value="TreeGrafter"/>
</dbReference>
<dbReference type="HOGENOM" id="CLU_028286_6_1_1"/>
<keyword evidence="1" id="KW-0812">Transmembrane</keyword>
<evidence type="ECO:0000313" key="3">
    <source>
        <dbReference type="EnsemblMetazoa" id="tetur19g01000.1"/>
    </source>
</evidence>
<keyword evidence="1" id="KW-0472">Membrane</keyword>
<dbReference type="EnsemblMetazoa" id="tetur19g01000.1">
    <property type="protein sequence ID" value="tetur19g01000.1"/>
    <property type="gene ID" value="tetur19g01000"/>
</dbReference>
<evidence type="ECO:0000259" key="2">
    <source>
        <dbReference type="PROSITE" id="PS51340"/>
    </source>
</evidence>
<dbReference type="Proteomes" id="UP000015104">
    <property type="component" value="Unassembled WGS sequence"/>
</dbReference>
<dbReference type="OrthoDB" id="6479793at2759"/>
<keyword evidence="4" id="KW-1185">Reference proteome</keyword>
<accession>T1KRX0</accession>
<proteinExistence type="predicted"/>
<dbReference type="eggNOG" id="KOG2362">
    <property type="taxonomic scope" value="Eukaryota"/>
</dbReference>
<evidence type="ECO:0000313" key="4">
    <source>
        <dbReference type="Proteomes" id="UP000015104"/>
    </source>
</evidence>
<dbReference type="GO" id="GO:0030151">
    <property type="term" value="F:molybdenum ion binding"/>
    <property type="evidence" value="ECO:0007669"/>
    <property type="project" value="InterPro"/>
</dbReference>
<dbReference type="PANTHER" id="PTHR14237">
    <property type="entry name" value="MOLYBDOPTERIN COFACTOR SULFURASE MOSC"/>
    <property type="match status" value="1"/>
</dbReference>
<dbReference type="PANTHER" id="PTHR14237:SF19">
    <property type="entry name" value="MITOCHONDRIAL AMIDOXIME REDUCING COMPONENT 1"/>
    <property type="match status" value="1"/>
</dbReference>
<keyword evidence="1" id="KW-1133">Transmembrane helix</keyword>
<dbReference type="EMBL" id="CAEY01000419">
    <property type="status" value="NOT_ANNOTATED_CDS"/>
    <property type="molecule type" value="Genomic_DNA"/>
</dbReference>
<dbReference type="SUPFAM" id="SSF50800">
    <property type="entry name" value="PK beta-barrel domain-like"/>
    <property type="match status" value="1"/>
</dbReference>
<feature type="transmembrane region" description="Helical" evidence="1">
    <location>
        <begin position="12"/>
        <end position="29"/>
    </location>
</feature>